<dbReference type="InterPro" id="IPR011057">
    <property type="entry name" value="Mss4-like_sf"/>
</dbReference>
<dbReference type="SUPFAM" id="SSF51316">
    <property type="entry name" value="Mss4-like"/>
    <property type="match status" value="2"/>
</dbReference>
<dbReference type="PANTHER" id="PTHR33337">
    <property type="entry name" value="GFA DOMAIN-CONTAINING PROTEIN"/>
    <property type="match status" value="1"/>
</dbReference>
<keyword evidence="7" id="KW-1185">Reference proteome</keyword>
<evidence type="ECO:0000256" key="4">
    <source>
        <dbReference type="ARBA" id="ARBA00023239"/>
    </source>
</evidence>
<feature type="domain" description="CENP-V/GFA" evidence="5">
    <location>
        <begin position="8"/>
        <end position="119"/>
    </location>
</feature>
<accession>F9XD23</accession>
<dbReference type="GO" id="GO:0016846">
    <property type="term" value="F:carbon-sulfur lyase activity"/>
    <property type="evidence" value="ECO:0007669"/>
    <property type="project" value="InterPro"/>
</dbReference>
<reference evidence="6 7" key="1">
    <citation type="journal article" date="2011" name="PLoS Genet.">
        <title>Finished genome of the fungal wheat pathogen Mycosphaerella graminicola reveals dispensome structure, chromosome plasticity, and stealth pathogenesis.</title>
        <authorList>
            <person name="Goodwin S.B."/>
            <person name="Ben M'barek S."/>
            <person name="Dhillon B."/>
            <person name="Wittenberg A.H.J."/>
            <person name="Crane C.F."/>
            <person name="Hane J.K."/>
            <person name="Foster A.J."/>
            <person name="Van der Lee T.A.J."/>
            <person name="Grimwood J."/>
            <person name="Aerts A."/>
            <person name="Antoniw J."/>
            <person name="Bailey A."/>
            <person name="Bluhm B."/>
            <person name="Bowler J."/>
            <person name="Bristow J."/>
            <person name="van der Burgt A."/>
            <person name="Canto-Canche B."/>
            <person name="Churchill A.C.L."/>
            <person name="Conde-Ferraez L."/>
            <person name="Cools H.J."/>
            <person name="Coutinho P.M."/>
            <person name="Csukai M."/>
            <person name="Dehal P."/>
            <person name="De Wit P."/>
            <person name="Donzelli B."/>
            <person name="van de Geest H.C."/>
            <person name="van Ham R.C.H.J."/>
            <person name="Hammond-Kosack K.E."/>
            <person name="Henrissat B."/>
            <person name="Kilian A."/>
            <person name="Kobayashi A.K."/>
            <person name="Koopmann E."/>
            <person name="Kourmpetis Y."/>
            <person name="Kuzniar A."/>
            <person name="Lindquist E."/>
            <person name="Lombard V."/>
            <person name="Maliepaard C."/>
            <person name="Martins N."/>
            <person name="Mehrabi R."/>
            <person name="Nap J.P.H."/>
            <person name="Ponomarenko A."/>
            <person name="Rudd J.J."/>
            <person name="Salamov A."/>
            <person name="Schmutz J."/>
            <person name="Schouten H.J."/>
            <person name="Shapiro H."/>
            <person name="Stergiopoulos I."/>
            <person name="Torriani S.F.F."/>
            <person name="Tu H."/>
            <person name="de Vries R.P."/>
            <person name="Waalwijk C."/>
            <person name="Ware S.B."/>
            <person name="Wiebenga A."/>
            <person name="Zwiers L.-H."/>
            <person name="Oliver R.P."/>
            <person name="Grigoriev I.V."/>
            <person name="Kema G.H.J."/>
        </authorList>
    </citation>
    <scope>NUCLEOTIDE SEQUENCE [LARGE SCALE GENOMIC DNA]</scope>
    <source>
        <strain evidence="7">CBS 115943 / IPO323</strain>
    </source>
</reference>
<evidence type="ECO:0000256" key="1">
    <source>
        <dbReference type="ARBA" id="ARBA00005495"/>
    </source>
</evidence>
<comment type="similarity">
    <text evidence="1">Belongs to the Gfa family.</text>
</comment>
<dbReference type="InterPro" id="IPR006913">
    <property type="entry name" value="CENP-V/GFA"/>
</dbReference>
<protein>
    <recommendedName>
        <fullName evidence="5">CENP-V/GFA domain-containing protein</fullName>
    </recommendedName>
</protein>
<dbReference type="KEGG" id="ztr:MYCGRDRAFT_72975"/>
<dbReference type="GO" id="GO:0046872">
    <property type="term" value="F:metal ion binding"/>
    <property type="evidence" value="ECO:0007669"/>
    <property type="project" value="UniProtKB-KW"/>
</dbReference>
<dbReference type="HOGENOM" id="CLU_038839_0_0_1"/>
<dbReference type="GeneID" id="13393668"/>
<evidence type="ECO:0000259" key="5">
    <source>
        <dbReference type="PROSITE" id="PS51891"/>
    </source>
</evidence>
<dbReference type="InParanoid" id="F9XD23"/>
<sequence>MASKQRTVRAACLCGNGKHDLTLSSTDFPLPLSICHCASCRHMTGQLCLTSARLPLTYAPESTLLSRLQKYDFSENISHYFCPSCGTNILCRTTDRENGTNPWMIAVGTLEEGDTSVFEVARHIFVGDTGDGGMADFLTSVNGKHIPRYANHPGSEQLPLYRTHPNRRTQASASPDDKLHGYCHCRGVQSYISRPSTRSAWAKIAHETGSYPTDQPLPLQRETFWLRADSTKFRAAVCPCDSRRLAANGNAFAQWAYIPTVDMSLDAEGKIPMPKSLRWGTLKTCRTSERASQHFCGRCGAVVFWNTVARPHLKDFGVGLFKGADGARCEGWFEWRTKEMRHRADGLRRAKELTLAVEEGLREYGKRLRTAAKL</sequence>
<evidence type="ECO:0000313" key="6">
    <source>
        <dbReference type="EMBL" id="EGP86410.1"/>
    </source>
</evidence>
<evidence type="ECO:0000313" key="7">
    <source>
        <dbReference type="Proteomes" id="UP000008062"/>
    </source>
</evidence>
<dbReference type="RefSeq" id="XP_003851434.1">
    <property type="nucleotide sequence ID" value="XM_003851386.1"/>
</dbReference>
<gene>
    <name evidence="6" type="ORF">MYCGRDRAFT_72975</name>
</gene>
<keyword evidence="2" id="KW-0479">Metal-binding</keyword>
<dbReference type="PROSITE" id="PS51891">
    <property type="entry name" value="CENP_V_GFA"/>
    <property type="match status" value="1"/>
</dbReference>
<proteinExistence type="inferred from homology"/>
<name>F9XD23_ZYMTI</name>
<dbReference type="EMBL" id="CM001201">
    <property type="protein sequence ID" value="EGP86410.1"/>
    <property type="molecule type" value="Genomic_DNA"/>
</dbReference>
<dbReference type="eggNOG" id="ENOG502S13F">
    <property type="taxonomic scope" value="Eukaryota"/>
</dbReference>
<evidence type="ECO:0000256" key="3">
    <source>
        <dbReference type="ARBA" id="ARBA00022833"/>
    </source>
</evidence>
<dbReference type="VEuPathDB" id="FungiDB:ZTRI_6.238"/>
<dbReference type="AlphaFoldDB" id="F9XD23"/>
<keyword evidence="4" id="KW-0456">Lyase</keyword>
<dbReference type="Pfam" id="PF04828">
    <property type="entry name" value="GFA"/>
    <property type="match status" value="1"/>
</dbReference>
<dbReference type="OMA" id="KELDGWC"/>
<dbReference type="OrthoDB" id="5422068at2759"/>
<organism evidence="6 7">
    <name type="scientific">Zymoseptoria tritici (strain CBS 115943 / IPO323)</name>
    <name type="common">Speckled leaf blotch fungus</name>
    <name type="synonym">Septoria tritici</name>
    <dbReference type="NCBI Taxonomy" id="336722"/>
    <lineage>
        <taxon>Eukaryota</taxon>
        <taxon>Fungi</taxon>
        <taxon>Dikarya</taxon>
        <taxon>Ascomycota</taxon>
        <taxon>Pezizomycotina</taxon>
        <taxon>Dothideomycetes</taxon>
        <taxon>Dothideomycetidae</taxon>
        <taxon>Mycosphaerellales</taxon>
        <taxon>Mycosphaerellaceae</taxon>
        <taxon>Zymoseptoria</taxon>
    </lineage>
</organism>
<dbReference type="Proteomes" id="UP000008062">
    <property type="component" value="Chromosome 6"/>
</dbReference>
<evidence type="ECO:0000256" key="2">
    <source>
        <dbReference type="ARBA" id="ARBA00022723"/>
    </source>
</evidence>
<keyword evidence="3" id="KW-0862">Zinc</keyword>
<dbReference type="PANTHER" id="PTHR33337:SF40">
    <property type="entry name" value="CENP-V_GFA DOMAIN-CONTAINING PROTEIN-RELATED"/>
    <property type="match status" value="1"/>
</dbReference>
<dbReference type="Gene3D" id="3.90.1590.10">
    <property type="entry name" value="glutathione-dependent formaldehyde- activating enzyme (gfa)"/>
    <property type="match status" value="2"/>
</dbReference>